<dbReference type="InterPro" id="IPR055132">
    <property type="entry name" value="RNase_J_b_CASP"/>
</dbReference>
<feature type="binding site" evidence="9">
    <location>
        <begin position="460"/>
        <end position="464"/>
    </location>
    <ligand>
        <name>substrate</name>
    </ligand>
</feature>
<dbReference type="InterPro" id="IPR001279">
    <property type="entry name" value="Metallo-B-lactamas"/>
</dbReference>
<evidence type="ECO:0000256" key="3">
    <source>
        <dbReference type="ARBA" id="ARBA00022723"/>
    </source>
</evidence>
<evidence type="ECO:0000256" key="4">
    <source>
        <dbReference type="ARBA" id="ARBA00022759"/>
    </source>
</evidence>
<comment type="subcellular location">
    <subcellularLocation>
        <location evidence="9">Cytoplasm</location>
    </subcellularLocation>
</comment>
<dbReference type="InterPro" id="IPR036866">
    <property type="entry name" value="RibonucZ/Hydroxyglut_hydro"/>
</dbReference>
<gene>
    <name evidence="9" type="primary">rnj</name>
    <name evidence="12" type="ORF">KHM83_08500</name>
</gene>
<accession>A0ABS5PNH5</accession>
<evidence type="ECO:0000256" key="10">
    <source>
        <dbReference type="SAM" id="MobiDB-lite"/>
    </source>
</evidence>
<dbReference type="SUPFAM" id="SSF56281">
    <property type="entry name" value="Metallo-hydrolase/oxidoreductase"/>
    <property type="match status" value="1"/>
</dbReference>
<evidence type="ECO:0000313" key="13">
    <source>
        <dbReference type="Proteomes" id="UP000746471"/>
    </source>
</evidence>
<keyword evidence="3" id="KW-0479">Metal-binding</keyword>
<keyword evidence="4 9" id="KW-0255">Endonuclease</keyword>
<keyword evidence="9" id="KW-0698">rRNA processing</keyword>
<evidence type="ECO:0000256" key="1">
    <source>
        <dbReference type="ARBA" id="ARBA00022490"/>
    </source>
</evidence>
<proteinExistence type="inferred from homology"/>
<feature type="compositionally biased region" description="Basic and acidic residues" evidence="10">
    <location>
        <begin position="34"/>
        <end position="48"/>
    </location>
</feature>
<evidence type="ECO:0000256" key="5">
    <source>
        <dbReference type="ARBA" id="ARBA00022801"/>
    </source>
</evidence>
<reference evidence="12 13" key="1">
    <citation type="submission" date="2021-05" db="EMBL/GenBank/DDBJ databases">
        <title>Fusibacter ferrireducens sp. nov., an anaerobic, sulfur- and Fe-reducing bacterium isolated from the mangrove sediment.</title>
        <authorList>
            <person name="Qiu D."/>
        </authorList>
    </citation>
    <scope>NUCLEOTIDE SEQUENCE [LARGE SCALE GENOMIC DNA]</scope>
    <source>
        <strain evidence="12 13">DSM 12116</strain>
    </source>
</reference>
<dbReference type="InterPro" id="IPR041636">
    <property type="entry name" value="RNase_J_C"/>
</dbReference>
<dbReference type="EMBL" id="JAHBCL010000012">
    <property type="protein sequence ID" value="MBS7526715.1"/>
    <property type="molecule type" value="Genomic_DNA"/>
</dbReference>
<sequence length="652" mass="71806">MTNQRNKDVNESRKKLNEGEPQKRNTRKPPTKNQRGDTAKSSTGEKVKTTPAKQSAKQPPKQTSKQPSKQTSKPSSQKSSQRRSPRKQVEVAAEAKNAAGDSALKIIPLGGLNEIGKNMTVYQYEDDIIVVDSGLAFPEDELLGIDVVIPDISYLKKNASKVKGIVLTHGHEDHIGGLPYVLKELNVPVYGTNLTLGLVENKLKEHRLPKTKLIRIVPGQIIKLGVFEVEPIRVCHSIADSVAFAIKTPLGVIVQTGDFKIDYTPIDGQKMDLHRFAQLGSEGVLALLADSTNVVREGYTMSERTVGETFEQIFRQATSSRIIVASFASNVHRIQQIINAAYMNDRKVAFSGRSMVNVSNVALELGYLKCSPDIIIDIKDIDRYPENEIVVITTGSQGETMSALTRMANSEHRNMEIVPGDMVILSSSPIPGNEKSVYQIINKLTQKGAHVIYESLADVHVSGHAKQEELKLIHTLVKPKYFLPVHGEYVHLNRHKELAEELGMNSSDIFILSNGGVLEFSAKGAKIGKSVQAGRVFIDGLGVGDVGNIVLRDRKHLSEDGLIIIAVALSEETGEVVNGPDLISRGFVYVRESEALMDGARSVIDAELKRCFSKNIKDWATLKSSVKDALSQYIYQSTKRSPMILPIFMEVK</sequence>
<comment type="similarity">
    <text evidence="9">Belongs to the metallo-beta-lactamase superfamily. RNA-metabolizing metallo-beta-lactamase-like family. Bacterial RNase J subfamily.</text>
</comment>
<dbReference type="Gene3D" id="3.40.50.10710">
    <property type="entry name" value="Metallo-hydrolase/oxidoreductase"/>
    <property type="match status" value="1"/>
</dbReference>
<name>A0ABS5PNH5_9FIRM</name>
<dbReference type="InterPro" id="IPR011108">
    <property type="entry name" value="RMMBL"/>
</dbReference>
<evidence type="ECO:0000313" key="12">
    <source>
        <dbReference type="EMBL" id="MBS7526715.1"/>
    </source>
</evidence>
<comment type="function">
    <text evidence="9">An RNase that has 5'-3' exonuclease and possibly endonuclease activity. Involved in maturation of rRNA and in some organisms also mRNA maturation and/or decay.</text>
</comment>
<feature type="compositionally biased region" description="Low complexity" evidence="10">
    <location>
        <begin position="50"/>
        <end position="79"/>
    </location>
</feature>
<dbReference type="HAMAP" id="MF_01491">
    <property type="entry name" value="RNase_J_bact"/>
    <property type="match status" value="1"/>
</dbReference>
<dbReference type="Pfam" id="PF22505">
    <property type="entry name" value="RNase_J_b_CASP"/>
    <property type="match status" value="1"/>
</dbReference>
<dbReference type="NCBIfam" id="TIGR00649">
    <property type="entry name" value="MG423"/>
    <property type="match status" value="1"/>
</dbReference>
<dbReference type="InterPro" id="IPR042173">
    <property type="entry name" value="RNase_J_2"/>
</dbReference>
<dbReference type="PANTHER" id="PTHR43694">
    <property type="entry name" value="RIBONUCLEASE J"/>
    <property type="match status" value="1"/>
</dbReference>
<evidence type="ECO:0000256" key="7">
    <source>
        <dbReference type="ARBA" id="ARBA00022839"/>
    </source>
</evidence>
<dbReference type="Pfam" id="PF07521">
    <property type="entry name" value="RMMBL"/>
    <property type="match status" value="1"/>
</dbReference>
<keyword evidence="5 9" id="KW-0378">Hydrolase</keyword>
<evidence type="ECO:0000259" key="11">
    <source>
        <dbReference type="SMART" id="SM00849"/>
    </source>
</evidence>
<dbReference type="CDD" id="cd07714">
    <property type="entry name" value="RNaseJ_MBL-fold"/>
    <property type="match status" value="1"/>
</dbReference>
<dbReference type="Pfam" id="PF17770">
    <property type="entry name" value="RNase_J_C"/>
    <property type="match status" value="1"/>
</dbReference>
<dbReference type="RefSeq" id="WP_213236572.1">
    <property type="nucleotide sequence ID" value="NZ_JAHBCL010000012.1"/>
</dbReference>
<dbReference type="SMART" id="SM00849">
    <property type="entry name" value="Lactamase_B"/>
    <property type="match status" value="1"/>
</dbReference>
<dbReference type="Pfam" id="PF00753">
    <property type="entry name" value="Lactamase_B"/>
    <property type="match status" value="1"/>
</dbReference>
<feature type="domain" description="Metallo-beta-lactamase" evidence="11">
    <location>
        <begin position="116"/>
        <end position="310"/>
    </location>
</feature>
<evidence type="ECO:0000256" key="2">
    <source>
        <dbReference type="ARBA" id="ARBA00022722"/>
    </source>
</evidence>
<keyword evidence="13" id="KW-1185">Reference proteome</keyword>
<dbReference type="Gene3D" id="3.60.15.10">
    <property type="entry name" value="Ribonuclease Z/Hydroxyacylglutathione hydrolase-like"/>
    <property type="match status" value="1"/>
</dbReference>
<keyword evidence="1 9" id="KW-0963">Cytoplasm</keyword>
<keyword evidence="2 9" id="KW-0540">Nuclease</keyword>
<keyword evidence="8 9" id="KW-0694">RNA-binding</keyword>
<comment type="caution">
    <text evidence="12">The sequence shown here is derived from an EMBL/GenBank/DDBJ whole genome shotgun (WGS) entry which is preliminary data.</text>
</comment>
<dbReference type="PANTHER" id="PTHR43694:SF1">
    <property type="entry name" value="RIBONUCLEASE J"/>
    <property type="match status" value="1"/>
</dbReference>
<dbReference type="InterPro" id="IPR030854">
    <property type="entry name" value="RNase_J_bac"/>
</dbReference>
<dbReference type="Gene3D" id="3.10.20.580">
    <property type="match status" value="1"/>
</dbReference>
<dbReference type="Proteomes" id="UP000746471">
    <property type="component" value="Unassembled WGS sequence"/>
</dbReference>
<keyword evidence="7 9" id="KW-0269">Exonuclease</keyword>
<evidence type="ECO:0000256" key="9">
    <source>
        <dbReference type="HAMAP-Rule" id="MF_01491"/>
    </source>
</evidence>
<evidence type="ECO:0000256" key="8">
    <source>
        <dbReference type="ARBA" id="ARBA00022884"/>
    </source>
</evidence>
<organism evidence="12 13">
    <name type="scientific">Fusibacter paucivorans</name>
    <dbReference type="NCBI Taxonomy" id="76009"/>
    <lineage>
        <taxon>Bacteria</taxon>
        <taxon>Bacillati</taxon>
        <taxon>Bacillota</taxon>
        <taxon>Clostridia</taxon>
        <taxon>Eubacteriales</taxon>
        <taxon>Eubacteriales Family XII. Incertae Sedis</taxon>
        <taxon>Fusibacter</taxon>
    </lineage>
</organism>
<dbReference type="EC" id="3.1.-.-" evidence="9"/>
<evidence type="ECO:0000256" key="6">
    <source>
        <dbReference type="ARBA" id="ARBA00022833"/>
    </source>
</evidence>
<feature type="region of interest" description="Disordered" evidence="10">
    <location>
        <begin position="1"/>
        <end position="95"/>
    </location>
</feature>
<feature type="compositionally biased region" description="Basic and acidic residues" evidence="10">
    <location>
        <begin position="1"/>
        <end position="23"/>
    </location>
</feature>
<keyword evidence="6" id="KW-0862">Zinc</keyword>
<comment type="subunit">
    <text evidence="9">Homodimer, may be a subunit of the RNA degradosome.</text>
</comment>
<protein>
    <recommendedName>
        <fullName evidence="9">Ribonuclease J</fullName>
        <shortName evidence="9">RNase J</shortName>
        <ecNumber evidence="9">3.1.-.-</ecNumber>
    </recommendedName>
</protein>
<dbReference type="InterPro" id="IPR004613">
    <property type="entry name" value="RNase_J"/>
</dbReference>